<comment type="catalytic activity">
    <reaction evidence="8">
        <text>cob(II)yrinate + 2 L-glutamine + 2 ATP + 2 H2O = cob(II)yrinate a,c diamide + 2 L-glutamate + 2 ADP + 2 phosphate + 2 H(+)</text>
        <dbReference type="Rhea" id="RHEA:26289"/>
        <dbReference type="ChEBI" id="CHEBI:15377"/>
        <dbReference type="ChEBI" id="CHEBI:15378"/>
        <dbReference type="ChEBI" id="CHEBI:29985"/>
        <dbReference type="ChEBI" id="CHEBI:30616"/>
        <dbReference type="ChEBI" id="CHEBI:43474"/>
        <dbReference type="ChEBI" id="CHEBI:58359"/>
        <dbReference type="ChEBI" id="CHEBI:58537"/>
        <dbReference type="ChEBI" id="CHEBI:58894"/>
        <dbReference type="ChEBI" id="CHEBI:456216"/>
        <dbReference type="EC" id="6.3.5.11"/>
    </reaction>
</comment>
<comment type="function">
    <text evidence="8">Catalyzes the ATP-dependent amidation of the two carboxylate groups at positions a and c of cobyrinate, using either L-glutamine or ammonia as the nitrogen source.</text>
</comment>
<evidence type="ECO:0000256" key="1">
    <source>
        <dbReference type="ARBA" id="ARBA00001946"/>
    </source>
</evidence>
<dbReference type="Gene3D" id="3.40.50.300">
    <property type="entry name" value="P-loop containing nucleotide triphosphate hydrolases"/>
    <property type="match status" value="1"/>
</dbReference>
<dbReference type="InterPro" id="IPR011698">
    <property type="entry name" value="GATase_3"/>
</dbReference>
<dbReference type="NCBIfam" id="NF002204">
    <property type="entry name" value="PRK01077.1"/>
    <property type="match status" value="1"/>
</dbReference>
<dbReference type="Proteomes" id="UP000434052">
    <property type="component" value="Unassembled WGS sequence"/>
</dbReference>
<evidence type="ECO:0000256" key="5">
    <source>
        <dbReference type="ARBA" id="ARBA00022840"/>
    </source>
</evidence>
<keyword evidence="5 8" id="KW-0067">ATP-binding</keyword>
<feature type="site" description="Increases nucleophilicity of active site Cys" evidence="8">
    <location>
        <position position="484"/>
    </location>
</feature>
<dbReference type="PANTHER" id="PTHR43873">
    <property type="entry name" value="COBYRINATE A,C-DIAMIDE SYNTHASE"/>
    <property type="match status" value="1"/>
</dbReference>
<dbReference type="PROSITE" id="PS51274">
    <property type="entry name" value="GATASE_COBBQ"/>
    <property type="match status" value="1"/>
</dbReference>
<dbReference type="NCBIfam" id="TIGR00379">
    <property type="entry name" value="cobB"/>
    <property type="match status" value="1"/>
</dbReference>
<evidence type="ECO:0000259" key="11">
    <source>
        <dbReference type="Pfam" id="PF07685"/>
    </source>
</evidence>
<keyword evidence="3 8" id="KW-0436">Ligase</keyword>
<dbReference type="GO" id="GO:0009236">
    <property type="term" value="P:cobalamin biosynthetic process"/>
    <property type="evidence" value="ECO:0007669"/>
    <property type="project" value="UniProtKB-UniRule"/>
</dbReference>
<dbReference type="GO" id="GO:0042242">
    <property type="term" value="F:cobyrinic acid a,c-diamide synthase activity"/>
    <property type="evidence" value="ECO:0007669"/>
    <property type="project" value="UniProtKB-UniRule"/>
</dbReference>
<comment type="pathway">
    <text evidence="8">Cofactor biosynthesis; adenosylcobalamin biosynthesis; cob(II)yrinate a,c-diamide from sirohydrochlorin (anaerobic route): step 10/10.</text>
</comment>
<evidence type="ECO:0000256" key="6">
    <source>
        <dbReference type="ARBA" id="ARBA00022842"/>
    </source>
</evidence>
<dbReference type="HAMAP" id="MF_00027">
    <property type="entry name" value="CobB_CbiA"/>
    <property type="match status" value="1"/>
</dbReference>
<comment type="domain">
    <text evidence="8">Comprises of two domains. The C-terminal domain contains the binding site for glutamine and catalyzes the hydrolysis of this substrate to glutamate and ammonia. The N-terminal domain is anticipated to bind ATP and cobyrinate and catalyzes the ultimate synthesis of the diamide product. The ammonia produced via the glutaminase domain is probably translocated to the adjacent domain via a molecular tunnel, where it reacts with an activated intermediate.</text>
</comment>
<evidence type="ECO:0000256" key="2">
    <source>
        <dbReference type="ARBA" id="ARBA00022573"/>
    </source>
</evidence>
<keyword evidence="7 8" id="KW-0315">Glutamine amidotransferase</keyword>
<dbReference type="RefSeq" id="WP_144305995.1">
    <property type="nucleotide sequence ID" value="NZ_QMIF01000009.1"/>
</dbReference>
<evidence type="ECO:0000313" key="13">
    <source>
        <dbReference type="Proteomes" id="UP000434052"/>
    </source>
</evidence>
<name>A0A6P1ZEJ4_9BACT</name>
<dbReference type="CDD" id="cd03130">
    <property type="entry name" value="GATase1_CobB"/>
    <property type="match status" value="1"/>
</dbReference>
<evidence type="ECO:0000259" key="10">
    <source>
        <dbReference type="Pfam" id="PF01656"/>
    </source>
</evidence>
<feature type="region of interest" description="Disordered" evidence="9">
    <location>
        <begin position="256"/>
        <end position="281"/>
    </location>
</feature>
<comment type="miscellaneous">
    <text evidence="8">The a and c carboxylates of cobyrinate are activated for nucleophilic attack via formation of a phosphorylated intermediate by ATP. CbiA catalyzes first the amidation of the c-carboxylate, and then that of the a-carboxylate.</text>
</comment>
<dbReference type="GO" id="GO:0005524">
    <property type="term" value="F:ATP binding"/>
    <property type="evidence" value="ECO:0007669"/>
    <property type="project" value="UniProtKB-UniRule"/>
</dbReference>
<evidence type="ECO:0000313" key="12">
    <source>
        <dbReference type="EMBL" id="TVM32812.1"/>
    </source>
</evidence>
<dbReference type="Pfam" id="PF07685">
    <property type="entry name" value="GATase_3"/>
    <property type="match status" value="1"/>
</dbReference>
<dbReference type="AlphaFoldDB" id="A0A6P1ZEJ4"/>
<dbReference type="OrthoDB" id="9764035at2"/>
<evidence type="ECO:0000256" key="8">
    <source>
        <dbReference type="HAMAP-Rule" id="MF_00027"/>
    </source>
</evidence>
<sequence>MAIDSALSGRPLRGLVVAAPRSGSGKTLFTLGLLAALARRGHTVQAFKAGPDFIDPGHHAAITGRPSHNLDGWILGRNASRAIFSSAVRQEIDGRTPDFVLVEGVMGLFDGASGREETGSTAELAKWLGLPVLLTMDVRSMARTAAALAYGLAAFDPDLPMAGVALNRVSSANHRILLEEAFEGLDKPRLLGCLMNDPELEVPARHLGLVTAHDRPLDEEFTTRLADWVESSLDLDALLESLPSLSTFLDDAEAADEEGETVSVESEQSSGDADESSNNLDITPTGGAVRIAVARDAAFCFYYEENLRLLARSGAEIVFFSPLTDAALPDGAGGLYLGGGYPELHAETLSHNVRLREMIRKRAAKGMPVYAECGGYMYLMRSLTDTEGRRQLMAGVFPWASRMDTRRRGLGYREVTTTEDTILGPAGTVVRGHEFHYSHVAETPDETTLLDAGVQPVYLVTDRKGEPVSVTGYRAGDVLASYVHLHFGSNPQAAEAFVTKCRIHWNENNAR</sequence>
<keyword evidence="4 8" id="KW-0547">Nucleotide-binding</keyword>
<gene>
    <name evidence="8" type="primary">cbiA</name>
    <name evidence="12" type="ORF">DQK91_13975</name>
</gene>
<protein>
    <recommendedName>
        <fullName evidence="8">Cobyrinate a,c-diamide synthase</fullName>
        <ecNumber evidence="8">6.3.5.11</ecNumber>
    </recommendedName>
    <alternativeName>
        <fullName evidence="8">Cobyrinic acid a,c-diamide synthetase</fullName>
    </alternativeName>
</protein>
<comment type="cofactor">
    <cofactor evidence="1 8">
        <name>Mg(2+)</name>
        <dbReference type="ChEBI" id="CHEBI:18420"/>
    </cofactor>
</comment>
<keyword evidence="2 8" id="KW-0169">Cobalamin biosynthesis</keyword>
<dbReference type="InterPro" id="IPR027417">
    <property type="entry name" value="P-loop_NTPase"/>
</dbReference>
<keyword evidence="6 8" id="KW-0460">Magnesium</keyword>
<organism evidence="12 13">
    <name type="scientific">Oceanidesulfovibrio marinus</name>
    <dbReference type="NCBI Taxonomy" id="370038"/>
    <lineage>
        <taxon>Bacteria</taxon>
        <taxon>Pseudomonadati</taxon>
        <taxon>Thermodesulfobacteriota</taxon>
        <taxon>Desulfovibrionia</taxon>
        <taxon>Desulfovibrionales</taxon>
        <taxon>Desulfovibrionaceae</taxon>
        <taxon>Oceanidesulfovibrio</taxon>
    </lineage>
</organism>
<dbReference type="SUPFAM" id="SSF52317">
    <property type="entry name" value="Class I glutamine amidotransferase-like"/>
    <property type="match status" value="1"/>
</dbReference>
<dbReference type="InterPro" id="IPR002586">
    <property type="entry name" value="CobQ/CobB/MinD/ParA_Nub-bd_dom"/>
</dbReference>
<reference evidence="12 13" key="1">
    <citation type="submission" date="2018-06" db="EMBL/GenBank/DDBJ databases">
        <title>Complete genome of Desulfovibrio marinus P48SEP.</title>
        <authorList>
            <person name="Crispim J.S."/>
            <person name="Vidigal P.M.P."/>
            <person name="Silva L.C.F."/>
            <person name="Araujo L.C."/>
            <person name="Laguardia C.N."/>
            <person name="Dias R.S."/>
            <person name="Sousa M.P."/>
            <person name="Paula S.O."/>
            <person name="Silva C."/>
        </authorList>
    </citation>
    <scope>NUCLEOTIDE SEQUENCE [LARGE SCALE GENOMIC DNA]</scope>
    <source>
        <strain evidence="12 13">P48SEP</strain>
    </source>
</reference>
<accession>A0A6P1ZEJ4</accession>
<dbReference type="InterPro" id="IPR004484">
    <property type="entry name" value="CbiA/CobB_synth"/>
</dbReference>
<dbReference type="EC" id="6.3.5.11" evidence="8"/>
<feature type="domain" description="CobB/CobQ-like glutamine amidotransferase" evidence="11">
    <location>
        <begin position="290"/>
        <end position="490"/>
    </location>
</feature>
<dbReference type="Gene3D" id="3.40.50.880">
    <property type="match status" value="1"/>
</dbReference>
<dbReference type="EMBL" id="QMIF01000009">
    <property type="protein sequence ID" value="TVM32812.1"/>
    <property type="molecule type" value="Genomic_DNA"/>
</dbReference>
<proteinExistence type="inferred from homology"/>
<feature type="compositionally biased region" description="Polar residues" evidence="9">
    <location>
        <begin position="263"/>
        <end position="281"/>
    </location>
</feature>
<evidence type="ECO:0000256" key="9">
    <source>
        <dbReference type="SAM" id="MobiDB-lite"/>
    </source>
</evidence>
<dbReference type="Pfam" id="PF01656">
    <property type="entry name" value="CbiA"/>
    <property type="match status" value="1"/>
</dbReference>
<dbReference type="CDD" id="cd05388">
    <property type="entry name" value="CobB_N"/>
    <property type="match status" value="1"/>
</dbReference>
<evidence type="ECO:0000256" key="3">
    <source>
        <dbReference type="ARBA" id="ARBA00022598"/>
    </source>
</evidence>
<dbReference type="InterPro" id="IPR029062">
    <property type="entry name" value="Class_I_gatase-like"/>
</dbReference>
<evidence type="ECO:0000256" key="4">
    <source>
        <dbReference type="ARBA" id="ARBA00022741"/>
    </source>
</evidence>
<dbReference type="SUPFAM" id="SSF52540">
    <property type="entry name" value="P-loop containing nucleoside triphosphate hydrolases"/>
    <property type="match status" value="1"/>
</dbReference>
<evidence type="ECO:0000256" key="7">
    <source>
        <dbReference type="ARBA" id="ARBA00022962"/>
    </source>
</evidence>
<feature type="domain" description="CobQ/CobB/MinD/ParA nucleotide binding" evidence="10">
    <location>
        <begin position="15"/>
        <end position="207"/>
    </location>
</feature>
<comment type="similarity">
    <text evidence="8">Belongs to the CobB/CbiA family.</text>
</comment>
<dbReference type="PANTHER" id="PTHR43873:SF1">
    <property type="entry name" value="COBYRINATE A,C-DIAMIDE SYNTHASE"/>
    <property type="match status" value="1"/>
</dbReference>
<dbReference type="UniPathway" id="UPA00148">
    <property type="reaction ID" value="UER00231"/>
</dbReference>
<feature type="active site" description="Nucleophile" evidence="8">
    <location>
        <position position="373"/>
    </location>
</feature>
<comment type="caution">
    <text evidence="12">The sequence shown here is derived from an EMBL/GenBank/DDBJ whole genome shotgun (WGS) entry which is preliminary data.</text>
</comment>